<accession>G0QQ06</accession>
<evidence type="ECO:0000256" key="1">
    <source>
        <dbReference type="SAM" id="Phobius"/>
    </source>
</evidence>
<feature type="transmembrane region" description="Helical" evidence="1">
    <location>
        <begin position="21"/>
        <end position="43"/>
    </location>
</feature>
<dbReference type="Proteomes" id="UP000008983">
    <property type="component" value="Unassembled WGS sequence"/>
</dbReference>
<dbReference type="RefSeq" id="XP_004036685.1">
    <property type="nucleotide sequence ID" value="XM_004036637.1"/>
</dbReference>
<evidence type="ECO:0000313" key="2">
    <source>
        <dbReference type="EMBL" id="EGR32699.1"/>
    </source>
</evidence>
<dbReference type="GeneID" id="14908864"/>
<reference evidence="2 3" key="1">
    <citation type="submission" date="2011-07" db="EMBL/GenBank/DDBJ databases">
        <authorList>
            <person name="Coyne R."/>
            <person name="Brami D."/>
            <person name="Johnson J."/>
            <person name="Hostetler J."/>
            <person name="Hannick L."/>
            <person name="Clark T."/>
            <person name="Cassidy-Hanley D."/>
            <person name="Inman J."/>
        </authorList>
    </citation>
    <scope>NUCLEOTIDE SEQUENCE [LARGE SCALE GENOMIC DNA]</scope>
    <source>
        <strain evidence="2 3">G5</strain>
    </source>
</reference>
<evidence type="ECO:0000313" key="3">
    <source>
        <dbReference type="Proteomes" id="UP000008983"/>
    </source>
</evidence>
<dbReference type="InParanoid" id="G0QQ06"/>
<keyword evidence="1" id="KW-0812">Transmembrane</keyword>
<evidence type="ECO:0008006" key="4">
    <source>
        <dbReference type="Google" id="ProtNLM"/>
    </source>
</evidence>
<name>G0QQ06_ICHMU</name>
<proteinExistence type="predicted"/>
<keyword evidence="3" id="KW-1185">Reference proteome</keyword>
<dbReference type="AlphaFoldDB" id="G0QQ06"/>
<organism evidence="2 3">
    <name type="scientific">Ichthyophthirius multifiliis</name>
    <name type="common">White spot disease agent</name>
    <name type="synonym">Ich</name>
    <dbReference type="NCBI Taxonomy" id="5932"/>
    <lineage>
        <taxon>Eukaryota</taxon>
        <taxon>Sar</taxon>
        <taxon>Alveolata</taxon>
        <taxon>Ciliophora</taxon>
        <taxon>Intramacronucleata</taxon>
        <taxon>Oligohymenophorea</taxon>
        <taxon>Hymenostomatida</taxon>
        <taxon>Ophryoglenina</taxon>
        <taxon>Ichthyophthirius</taxon>
    </lineage>
</organism>
<sequence length="77" mass="9874">KQILISLFSYFFYNYIIQKKQLYIFFQINFFIYRLCNFFFQIYQQIQIFIQNFMKINHSFYQFFTSFDLLFTIYQDP</sequence>
<protein>
    <recommendedName>
        <fullName evidence="4">Transmembrane protein</fullName>
    </recommendedName>
</protein>
<keyword evidence="1" id="KW-0472">Membrane</keyword>
<feature type="non-terminal residue" evidence="2">
    <location>
        <position position="1"/>
    </location>
</feature>
<feature type="non-terminal residue" evidence="2">
    <location>
        <position position="77"/>
    </location>
</feature>
<dbReference type="EMBL" id="GL983597">
    <property type="protein sequence ID" value="EGR32699.1"/>
    <property type="molecule type" value="Genomic_DNA"/>
</dbReference>
<keyword evidence="1" id="KW-1133">Transmembrane helix</keyword>
<gene>
    <name evidence="2" type="ORF">IMG5_073640</name>
</gene>